<dbReference type="Proteomes" id="UP000467841">
    <property type="component" value="Unassembled WGS sequence"/>
</dbReference>
<sequence>MYQHGKLPPVKGDRSRYKRRSSQSIAPEDTSDDASDPSDSQSEQQINMIMGDPNDSVPTVMGCEHASPKDPDRNSTHEETPTIFFADQDAA</sequence>
<keyword evidence="3" id="KW-1185">Reference proteome</keyword>
<organism evidence="2 3">
    <name type="scientific">Microthlaspi erraticum</name>
    <dbReference type="NCBI Taxonomy" id="1685480"/>
    <lineage>
        <taxon>Eukaryota</taxon>
        <taxon>Viridiplantae</taxon>
        <taxon>Streptophyta</taxon>
        <taxon>Embryophyta</taxon>
        <taxon>Tracheophyta</taxon>
        <taxon>Spermatophyta</taxon>
        <taxon>Magnoliopsida</taxon>
        <taxon>eudicotyledons</taxon>
        <taxon>Gunneridae</taxon>
        <taxon>Pentapetalae</taxon>
        <taxon>rosids</taxon>
        <taxon>malvids</taxon>
        <taxon>Brassicales</taxon>
        <taxon>Brassicaceae</taxon>
        <taxon>Coluteocarpeae</taxon>
        <taxon>Microthlaspi</taxon>
    </lineage>
</organism>
<dbReference type="OrthoDB" id="1751727at2759"/>
<evidence type="ECO:0000313" key="3">
    <source>
        <dbReference type="Proteomes" id="UP000467841"/>
    </source>
</evidence>
<name>A0A6D2JXJ9_9BRAS</name>
<proteinExistence type="predicted"/>
<feature type="compositionally biased region" description="Basic and acidic residues" evidence="1">
    <location>
        <begin position="66"/>
        <end position="80"/>
    </location>
</feature>
<feature type="region of interest" description="Disordered" evidence="1">
    <location>
        <begin position="1"/>
        <end position="91"/>
    </location>
</feature>
<evidence type="ECO:0000256" key="1">
    <source>
        <dbReference type="SAM" id="MobiDB-lite"/>
    </source>
</evidence>
<gene>
    <name evidence="2" type="ORF">MERR_LOCUS28522</name>
</gene>
<dbReference type="AlphaFoldDB" id="A0A6D2JXJ9"/>
<comment type="caution">
    <text evidence="2">The sequence shown here is derived from an EMBL/GenBank/DDBJ whole genome shotgun (WGS) entry which is preliminary data.</text>
</comment>
<accession>A0A6D2JXJ9</accession>
<evidence type="ECO:0000313" key="2">
    <source>
        <dbReference type="EMBL" id="CAA7041287.1"/>
    </source>
</evidence>
<reference evidence="2" key="1">
    <citation type="submission" date="2020-01" db="EMBL/GenBank/DDBJ databases">
        <authorList>
            <person name="Mishra B."/>
        </authorList>
    </citation>
    <scope>NUCLEOTIDE SEQUENCE [LARGE SCALE GENOMIC DNA]</scope>
</reference>
<protein>
    <submittedName>
        <fullName evidence="2">Uncharacterized protein</fullName>
    </submittedName>
</protein>
<dbReference type="EMBL" id="CACVBM020001241">
    <property type="protein sequence ID" value="CAA7041287.1"/>
    <property type="molecule type" value="Genomic_DNA"/>
</dbReference>